<evidence type="ECO:0000256" key="1">
    <source>
        <dbReference type="ARBA" id="ARBA00022801"/>
    </source>
</evidence>
<evidence type="ECO:0000313" key="3">
    <source>
        <dbReference type="EMBL" id="CQR54436.1"/>
    </source>
</evidence>
<dbReference type="Pfam" id="PF00933">
    <property type="entry name" value="Glyco_hydro_3"/>
    <property type="match status" value="1"/>
</dbReference>
<dbReference type="SUPFAM" id="SSF51445">
    <property type="entry name" value="(Trans)glycosidases"/>
    <property type="match status" value="1"/>
</dbReference>
<sequence>MEVYKNSSFRVEERVQDLLSRMTLREKIGQLNQRMYGWDAYAWENGELVLTEAFRQEVAAGGGMGALYGLFRSDPWSGVDYSNGITAADSASAANKVQRYIREHTRLGIPVLLSEECPHGHQALDGTLLPVNLAVGATWNPQLMEQAYSKVALELRSRGAQIGLLSALDILHDPRWGRSEECYSEDPFLAAAFTAAAVRGMQGTRGEPASPGKVAVILKHLCAQGAAQGGRNAGPAAIGERELREIHLPAARAGAAAGAAGFMAAYNEIDGIPCHANEALLSGILRGEWGFDGIVMADGQAIDRLVALTGSHEGAAALALSAGVDLSLWDKGFTTLEEAVKLGLASEADIDRAAARVLTLKFRLGLFDEPYTDEQQALTAVGHADTRELNLQVARESVVLLKNEGGLLPLAAQHRRIAVIGPNADRLYNQLGDYTSIQREGTGTTVLKGIRQCAPGGAEVVYALGCGIRESSTAGLSEAVELARSADVAVLVLGGSSARQFGGDFEANGAAIISEGSPSEMDCGEGVDLADLRLGGIQQQLAEAVAATGTPVVAVIIQGRPHALDGLAPLAGALLCTGYPGTEGGQAIAEILFGHVNPSGKLPVSLPRSSGQLPVYYNQKDPGRPRVYVDMPSAPLYPFGHGLSYTRFEYSSVALSADSISAGDLKAGREVAASIKVRNTGTSRGMETVQLYIRARESGITRRIAELKGFHKITLQPNEEKTVTFRLGVEELGVWNTAMKFAPVPCRVTVMAGGSSADTQAAELVITG</sequence>
<organism evidence="3 4">
    <name type="scientific">Paenibacillus riograndensis SBR5</name>
    <dbReference type="NCBI Taxonomy" id="1073571"/>
    <lineage>
        <taxon>Bacteria</taxon>
        <taxon>Bacillati</taxon>
        <taxon>Bacillota</taxon>
        <taxon>Bacilli</taxon>
        <taxon>Bacillales</taxon>
        <taxon>Paenibacillaceae</taxon>
        <taxon>Paenibacillus</taxon>
        <taxon>Paenibacillus sonchi group</taxon>
    </lineage>
</organism>
<name>A0A0E4CVQ4_9BACL</name>
<dbReference type="InterPro" id="IPR017853">
    <property type="entry name" value="GH"/>
</dbReference>
<protein>
    <submittedName>
        <fullName evidence="3">Glycoside hydrolase family 3 domain protein</fullName>
    </submittedName>
</protein>
<proteinExistence type="predicted"/>
<dbReference type="STRING" id="483937.AMQ84_02075"/>
<dbReference type="InterPro" id="IPR001764">
    <property type="entry name" value="Glyco_hydro_3_N"/>
</dbReference>
<dbReference type="Gene3D" id="2.60.40.10">
    <property type="entry name" value="Immunoglobulins"/>
    <property type="match status" value="1"/>
</dbReference>
<dbReference type="HOGENOM" id="CLU_004542_5_1_9"/>
<dbReference type="RefSeq" id="WP_046502136.1">
    <property type="nucleotide sequence ID" value="NZ_LN831776.1"/>
</dbReference>
<accession>A0A0E4CVQ4</accession>
<dbReference type="InterPro" id="IPR051915">
    <property type="entry name" value="Cellulose_Degrad_GH3"/>
</dbReference>
<dbReference type="AlphaFoldDB" id="A0A0E4CVQ4"/>
<dbReference type="Pfam" id="PF14310">
    <property type="entry name" value="Fn3-like"/>
    <property type="match status" value="1"/>
</dbReference>
<dbReference type="Gene3D" id="3.20.20.300">
    <property type="entry name" value="Glycoside hydrolase, family 3, N-terminal domain"/>
    <property type="match status" value="1"/>
</dbReference>
<dbReference type="Proteomes" id="UP000033163">
    <property type="component" value="Chromosome I"/>
</dbReference>
<dbReference type="InterPro" id="IPR013783">
    <property type="entry name" value="Ig-like_fold"/>
</dbReference>
<dbReference type="InterPro" id="IPR002772">
    <property type="entry name" value="Glyco_hydro_3_C"/>
</dbReference>
<dbReference type="InterPro" id="IPR036962">
    <property type="entry name" value="Glyco_hydro_3_N_sf"/>
</dbReference>
<dbReference type="Pfam" id="PF01915">
    <property type="entry name" value="Glyco_hydro_3_C"/>
    <property type="match status" value="1"/>
</dbReference>
<gene>
    <name evidence="3" type="ORF">PRIO_2027</name>
</gene>
<dbReference type="GO" id="GO:0008422">
    <property type="term" value="F:beta-glucosidase activity"/>
    <property type="evidence" value="ECO:0007669"/>
    <property type="project" value="TreeGrafter"/>
</dbReference>
<dbReference type="EMBL" id="LN831776">
    <property type="protein sequence ID" value="CQR54436.1"/>
    <property type="molecule type" value="Genomic_DNA"/>
</dbReference>
<dbReference type="GO" id="GO:0009251">
    <property type="term" value="P:glucan catabolic process"/>
    <property type="evidence" value="ECO:0007669"/>
    <property type="project" value="TreeGrafter"/>
</dbReference>
<evidence type="ECO:0000313" key="4">
    <source>
        <dbReference type="Proteomes" id="UP000033163"/>
    </source>
</evidence>
<dbReference type="PATRIC" id="fig|1073571.4.peg.2131"/>
<dbReference type="InterPro" id="IPR036881">
    <property type="entry name" value="Glyco_hydro_3_C_sf"/>
</dbReference>
<feature type="domain" description="Fibronectin type III-like" evidence="2">
    <location>
        <begin position="687"/>
        <end position="756"/>
    </location>
</feature>
<evidence type="ECO:0000259" key="2">
    <source>
        <dbReference type="SMART" id="SM01217"/>
    </source>
</evidence>
<dbReference type="SUPFAM" id="SSF52279">
    <property type="entry name" value="Beta-D-glucan exohydrolase, C-terminal domain"/>
    <property type="match status" value="1"/>
</dbReference>
<dbReference type="InterPro" id="IPR026891">
    <property type="entry name" value="Fn3-like"/>
</dbReference>
<dbReference type="Gene3D" id="3.40.50.1700">
    <property type="entry name" value="Glycoside hydrolase family 3 C-terminal domain"/>
    <property type="match status" value="1"/>
</dbReference>
<keyword evidence="1 3" id="KW-0378">Hydrolase</keyword>
<dbReference type="PANTHER" id="PTHR30620">
    <property type="entry name" value="PERIPLASMIC BETA-GLUCOSIDASE-RELATED"/>
    <property type="match status" value="1"/>
</dbReference>
<dbReference type="SMART" id="SM01217">
    <property type="entry name" value="Fn3_like"/>
    <property type="match status" value="1"/>
</dbReference>
<dbReference type="PRINTS" id="PR00133">
    <property type="entry name" value="GLHYDRLASE3"/>
</dbReference>
<dbReference type="PANTHER" id="PTHR30620:SF123">
    <property type="entry name" value="BETA-XYLOSIDASE"/>
    <property type="match status" value="1"/>
</dbReference>
<dbReference type="KEGG" id="pri:PRIO_2027"/>
<reference evidence="4" key="1">
    <citation type="submission" date="2015-03" db="EMBL/GenBank/DDBJ databases">
        <authorList>
            <person name="Wibberg D."/>
        </authorList>
    </citation>
    <scope>NUCLEOTIDE SEQUENCE [LARGE SCALE GENOMIC DNA]</scope>
</reference>